<keyword evidence="2" id="KW-1185">Reference proteome</keyword>
<accession>A0A4Q7XYC9</accession>
<protein>
    <submittedName>
        <fullName evidence="1">Uncharacterized protein</fullName>
    </submittedName>
</protein>
<dbReference type="AlphaFoldDB" id="A0A4Q7XYC9"/>
<dbReference type="RefSeq" id="WP_130425334.1">
    <property type="nucleotide sequence ID" value="NZ_SHKW01000008.1"/>
</dbReference>
<sequence>MADDVFYRGELNVTPPLTKRDAKVLGAVMNLQRTAQTKAVFKAIEGSPDPDLPYYGGLLEVSEDRSRLIPEEGESRHGLRLWLSHLLKHFFRTTGILVEW</sequence>
<gene>
    <name evidence="1" type="ORF">BDD14_6519</name>
</gene>
<organism evidence="1 2">
    <name type="scientific">Edaphobacter modestus</name>
    <dbReference type="NCBI Taxonomy" id="388466"/>
    <lineage>
        <taxon>Bacteria</taxon>
        <taxon>Pseudomonadati</taxon>
        <taxon>Acidobacteriota</taxon>
        <taxon>Terriglobia</taxon>
        <taxon>Terriglobales</taxon>
        <taxon>Acidobacteriaceae</taxon>
        <taxon>Edaphobacter</taxon>
    </lineage>
</organism>
<comment type="caution">
    <text evidence="1">The sequence shown here is derived from an EMBL/GenBank/DDBJ whole genome shotgun (WGS) entry which is preliminary data.</text>
</comment>
<dbReference type="Proteomes" id="UP000292958">
    <property type="component" value="Unassembled WGS sequence"/>
</dbReference>
<evidence type="ECO:0000313" key="1">
    <source>
        <dbReference type="EMBL" id="RZU28934.1"/>
    </source>
</evidence>
<name>A0A4Q7XYC9_9BACT</name>
<proteinExistence type="predicted"/>
<reference evidence="1 2" key="1">
    <citation type="submission" date="2019-02" db="EMBL/GenBank/DDBJ databases">
        <title>Genomic Encyclopedia of Archaeal and Bacterial Type Strains, Phase II (KMG-II): from individual species to whole genera.</title>
        <authorList>
            <person name="Goeker M."/>
        </authorList>
    </citation>
    <scope>NUCLEOTIDE SEQUENCE [LARGE SCALE GENOMIC DNA]</scope>
    <source>
        <strain evidence="1 2">DSM 18101</strain>
    </source>
</reference>
<dbReference type="EMBL" id="SHKW01000008">
    <property type="protein sequence ID" value="RZU28934.1"/>
    <property type="molecule type" value="Genomic_DNA"/>
</dbReference>
<dbReference type="OrthoDB" id="9154126at2"/>
<evidence type="ECO:0000313" key="2">
    <source>
        <dbReference type="Proteomes" id="UP000292958"/>
    </source>
</evidence>